<feature type="transmembrane region" description="Helical" evidence="1">
    <location>
        <begin position="6"/>
        <end position="29"/>
    </location>
</feature>
<keyword evidence="1" id="KW-0472">Membrane</keyword>
<keyword evidence="1" id="KW-1133">Transmembrane helix</keyword>
<gene>
    <name evidence="2" type="ORF">EHV23_08450</name>
</gene>
<sequence length="189" mass="20538">MNLVGVGWGVWAVIGGIFLILGILPLLFVHIIVRADEKKKSWIFPLAVVIVLFVFGLMVFTVMRRDVSLEADGLHIRGYSEMRVPYDAIEDVVVYASRAEAPRLRNKTNGMAIPGSIYAGWISCDASVPCYVEAVPSPNLGIYVKGSATVPGARAGALILLQVTDPQAMMAALKEKVQPSGESDHRTDR</sequence>
<accession>A0A3R8MRL2</accession>
<reference evidence="2 3" key="1">
    <citation type="submission" date="2018-11" db="EMBL/GenBank/DDBJ databases">
        <title>Genome sequencing of Lautropia sp. KCOM 2505 (= ChDC F240).</title>
        <authorList>
            <person name="Kook J.-K."/>
            <person name="Park S.-N."/>
            <person name="Lim Y.K."/>
        </authorList>
    </citation>
    <scope>NUCLEOTIDE SEQUENCE [LARGE SCALE GENOMIC DNA]</scope>
    <source>
        <strain evidence="2 3">KCOM 2505</strain>
    </source>
</reference>
<evidence type="ECO:0000313" key="3">
    <source>
        <dbReference type="Proteomes" id="UP000270261"/>
    </source>
</evidence>
<evidence type="ECO:0000256" key="1">
    <source>
        <dbReference type="SAM" id="Phobius"/>
    </source>
</evidence>
<evidence type="ECO:0000313" key="2">
    <source>
        <dbReference type="EMBL" id="RRN43481.1"/>
    </source>
</evidence>
<protein>
    <submittedName>
        <fullName evidence="2">Uncharacterized protein</fullName>
    </submittedName>
</protein>
<feature type="transmembrane region" description="Helical" evidence="1">
    <location>
        <begin position="41"/>
        <end position="63"/>
    </location>
</feature>
<dbReference type="RefSeq" id="WP_125095693.1">
    <property type="nucleotide sequence ID" value="NZ_RRUE01000002.1"/>
</dbReference>
<keyword evidence="1" id="KW-0812">Transmembrane</keyword>
<comment type="caution">
    <text evidence="2">The sequence shown here is derived from an EMBL/GenBank/DDBJ whole genome shotgun (WGS) entry which is preliminary data.</text>
</comment>
<proteinExistence type="predicted"/>
<keyword evidence="3" id="KW-1185">Reference proteome</keyword>
<dbReference type="Proteomes" id="UP000270261">
    <property type="component" value="Unassembled WGS sequence"/>
</dbReference>
<dbReference type="EMBL" id="RRUE01000002">
    <property type="protein sequence ID" value="RRN43481.1"/>
    <property type="molecule type" value="Genomic_DNA"/>
</dbReference>
<name>A0A3R8MRL2_9BURK</name>
<organism evidence="2 3">
    <name type="scientific">Lautropia dentalis</name>
    <dbReference type="NCBI Taxonomy" id="2490857"/>
    <lineage>
        <taxon>Bacteria</taxon>
        <taxon>Pseudomonadati</taxon>
        <taxon>Pseudomonadota</taxon>
        <taxon>Betaproteobacteria</taxon>
        <taxon>Burkholderiales</taxon>
        <taxon>Burkholderiaceae</taxon>
        <taxon>Lautropia</taxon>
    </lineage>
</organism>
<dbReference type="AlphaFoldDB" id="A0A3R8MRL2"/>